<name>A0ABV0KF35_9CYAN</name>
<dbReference type="RefSeq" id="WP_190451163.1">
    <property type="nucleotide sequence ID" value="NZ_JAMPLM010000003.1"/>
</dbReference>
<feature type="transmembrane region" description="Helical" evidence="1">
    <location>
        <begin position="6"/>
        <end position="24"/>
    </location>
</feature>
<gene>
    <name evidence="2" type="ORF">NDI38_05285</name>
</gene>
<keyword evidence="3" id="KW-1185">Reference proteome</keyword>
<keyword evidence="1" id="KW-0472">Membrane</keyword>
<evidence type="ECO:0000313" key="2">
    <source>
        <dbReference type="EMBL" id="MEP1057843.1"/>
    </source>
</evidence>
<keyword evidence="1" id="KW-1133">Transmembrane helix</keyword>
<sequence>MAIFEWIFLTGFGVLAGVSLTNIIQSRQQQSRLEQAFYQLLEVENGNVSLIQLAAAARVNAELAKRYLDTQVKFFGAVPEVDDDGDEFYRFPKLRRWSEPEEWQ</sequence>
<proteinExistence type="predicted"/>
<dbReference type="EMBL" id="JAMPLM010000003">
    <property type="protein sequence ID" value="MEP1057843.1"/>
    <property type="molecule type" value="Genomic_DNA"/>
</dbReference>
<evidence type="ECO:0000313" key="3">
    <source>
        <dbReference type="Proteomes" id="UP001476950"/>
    </source>
</evidence>
<protein>
    <recommendedName>
        <fullName evidence="4">Minor tail protein</fullName>
    </recommendedName>
</protein>
<organism evidence="2 3">
    <name type="scientific">Stenomitos frigidus AS-A4</name>
    <dbReference type="NCBI Taxonomy" id="2933935"/>
    <lineage>
        <taxon>Bacteria</taxon>
        <taxon>Bacillati</taxon>
        <taxon>Cyanobacteriota</taxon>
        <taxon>Cyanophyceae</taxon>
        <taxon>Leptolyngbyales</taxon>
        <taxon>Leptolyngbyaceae</taxon>
        <taxon>Stenomitos</taxon>
    </lineage>
</organism>
<accession>A0ABV0KF35</accession>
<evidence type="ECO:0000256" key="1">
    <source>
        <dbReference type="SAM" id="Phobius"/>
    </source>
</evidence>
<evidence type="ECO:0008006" key="4">
    <source>
        <dbReference type="Google" id="ProtNLM"/>
    </source>
</evidence>
<dbReference type="Proteomes" id="UP001476950">
    <property type="component" value="Unassembled WGS sequence"/>
</dbReference>
<comment type="caution">
    <text evidence="2">The sequence shown here is derived from an EMBL/GenBank/DDBJ whole genome shotgun (WGS) entry which is preliminary data.</text>
</comment>
<reference evidence="2 3" key="1">
    <citation type="submission" date="2022-04" db="EMBL/GenBank/DDBJ databases">
        <title>Positive selection, recombination, and allopatry shape intraspecific diversity of widespread and dominant cyanobacteria.</title>
        <authorList>
            <person name="Wei J."/>
            <person name="Shu W."/>
            <person name="Hu C."/>
        </authorList>
    </citation>
    <scope>NUCLEOTIDE SEQUENCE [LARGE SCALE GENOMIC DNA]</scope>
    <source>
        <strain evidence="2 3">AS-A4</strain>
    </source>
</reference>
<keyword evidence="1" id="KW-0812">Transmembrane</keyword>